<reference evidence="7" key="1">
    <citation type="journal article" date="2019" name="Int. J. Syst. Evol. Microbiol.">
        <title>The Global Catalogue of Microorganisms (GCM) 10K type strain sequencing project: providing services to taxonomists for standard genome sequencing and annotation.</title>
        <authorList>
            <consortium name="The Broad Institute Genomics Platform"/>
            <consortium name="The Broad Institute Genome Sequencing Center for Infectious Disease"/>
            <person name="Wu L."/>
            <person name="Ma J."/>
        </authorList>
    </citation>
    <scope>NUCLEOTIDE SEQUENCE [LARGE SCALE GENOMIC DNA]</scope>
    <source>
        <strain evidence="7">CGMCC 1.13681</strain>
    </source>
</reference>
<gene>
    <name evidence="6" type="ORF">ACFQLX_11830</name>
</gene>
<feature type="transmembrane region" description="Helical" evidence="5">
    <location>
        <begin position="289"/>
        <end position="310"/>
    </location>
</feature>
<dbReference type="SUPFAM" id="SSF103473">
    <property type="entry name" value="MFS general substrate transporter"/>
    <property type="match status" value="1"/>
</dbReference>
<keyword evidence="4 5" id="KW-0472">Membrane</keyword>
<dbReference type="EMBL" id="JBHSZO010000015">
    <property type="protein sequence ID" value="MFC7218851.1"/>
    <property type="molecule type" value="Genomic_DNA"/>
</dbReference>
<keyword evidence="7" id="KW-1185">Reference proteome</keyword>
<feature type="transmembrane region" description="Helical" evidence="5">
    <location>
        <begin position="197"/>
        <end position="218"/>
    </location>
</feature>
<feature type="transmembrane region" description="Helical" evidence="5">
    <location>
        <begin position="39"/>
        <end position="57"/>
    </location>
</feature>
<evidence type="ECO:0000313" key="7">
    <source>
        <dbReference type="Proteomes" id="UP001596413"/>
    </source>
</evidence>
<feature type="transmembrane region" description="Helical" evidence="5">
    <location>
        <begin position="69"/>
        <end position="87"/>
    </location>
</feature>
<feature type="transmembrane region" description="Helical" evidence="5">
    <location>
        <begin position="158"/>
        <end position="177"/>
    </location>
</feature>
<evidence type="ECO:0000256" key="4">
    <source>
        <dbReference type="ARBA" id="ARBA00023136"/>
    </source>
</evidence>
<feature type="transmembrane region" description="Helical" evidence="5">
    <location>
        <begin position="317"/>
        <end position="336"/>
    </location>
</feature>
<keyword evidence="2 5" id="KW-0812">Transmembrane</keyword>
<keyword evidence="3 5" id="KW-1133">Transmembrane helix</keyword>
<comment type="caution">
    <text evidence="6">The sequence shown here is derived from an EMBL/GenBank/DDBJ whole genome shotgun (WGS) entry which is preliminary data.</text>
</comment>
<accession>A0ABW2GGF4</accession>
<evidence type="ECO:0008006" key="8">
    <source>
        <dbReference type="Google" id="ProtNLM"/>
    </source>
</evidence>
<dbReference type="PANTHER" id="PTHR23514">
    <property type="entry name" value="BYPASS OF STOP CODON PROTEIN 6"/>
    <property type="match status" value="1"/>
</dbReference>
<name>A0ABW2GGF4_9ACTN</name>
<organism evidence="6 7">
    <name type="scientific">Streptomyces polyrhachis</name>
    <dbReference type="NCBI Taxonomy" id="1282885"/>
    <lineage>
        <taxon>Bacteria</taxon>
        <taxon>Bacillati</taxon>
        <taxon>Actinomycetota</taxon>
        <taxon>Actinomycetes</taxon>
        <taxon>Kitasatosporales</taxon>
        <taxon>Streptomycetaceae</taxon>
        <taxon>Streptomyces</taxon>
    </lineage>
</organism>
<sequence length="391" mass="38097">MNRERATAAVQYGLTGVLTALWGATLPATDARLGLGEARLGSTLLALALGGIAVMPLAGRLAARRGGSLLLRTAAPAAGAALAGPALARGYPALLAAAVVLGGLLGALNVALSLRATAVERSSGRPVISTLHGVWTLGAVAGGAATSAGLHAGVPAQVLQGVGAAMLAAAFAAVGGYDDAEPPVRRRPGPSGRAPGLALGLIGAAAFLAEGAATDWAGVHARRVLGADPAAASLTYTVFFAAMTAVRFTGDAVRPRLGPVRTLRLAGATATAGYALVLTAAGVPAATAGWALAGAGMALVWPVVVSAAGTSPGGARTLSWVTTLATAGGLAGPALIGFTAEATTLTTALLLPAALAVAVGLAARAVRPADRTYETADPARAAFEGEARSTD</sequence>
<dbReference type="RefSeq" id="WP_386414318.1">
    <property type="nucleotide sequence ID" value="NZ_JBHSZO010000015.1"/>
</dbReference>
<evidence type="ECO:0000256" key="1">
    <source>
        <dbReference type="ARBA" id="ARBA00004141"/>
    </source>
</evidence>
<evidence type="ECO:0000256" key="3">
    <source>
        <dbReference type="ARBA" id="ARBA00022989"/>
    </source>
</evidence>
<evidence type="ECO:0000313" key="6">
    <source>
        <dbReference type="EMBL" id="MFC7218851.1"/>
    </source>
</evidence>
<evidence type="ECO:0000256" key="5">
    <source>
        <dbReference type="SAM" id="Phobius"/>
    </source>
</evidence>
<protein>
    <recommendedName>
        <fullName evidence="8">MFS transporter</fullName>
    </recommendedName>
</protein>
<feature type="transmembrane region" description="Helical" evidence="5">
    <location>
        <begin position="230"/>
        <end position="250"/>
    </location>
</feature>
<dbReference type="InterPro" id="IPR036259">
    <property type="entry name" value="MFS_trans_sf"/>
</dbReference>
<evidence type="ECO:0000256" key="2">
    <source>
        <dbReference type="ARBA" id="ARBA00022692"/>
    </source>
</evidence>
<dbReference type="Proteomes" id="UP001596413">
    <property type="component" value="Unassembled WGS sequence"/>
</dbReference>
<dbReference type="PANTHER" id="PTHR23514:SF13">
    <property type="entry name" value="INNER MEMBRANE PROTEIN YBJJ"/>
    <property type="match status" value="1"/>
</dbReference>
<dbReference type="InterPro" id="IPR051788">
    <property type="entry name" value="MFS_Transporter"/>
</dbReference>
<proteinExistence type="predicted"/>
<feature type="transmembrane region" description="Helical" evidence="5">
    <location>
        <begin position="262"/>
        <end position="283"/>
    </location>
</feature>
<dbReference type="Gene3D" id="1.20.1250.20">
    <property type="entry name" value="MFS general substrate transporter like domains"/>
    <property type="match status" value="1"/>
</dbReference>
<feature type="transmembrane region" description="Helical" evidence="5">
    <location>
        <begin position="133"/>
        <end position="152"/>
    </location>
</feature>
<comment type="subcellular location">
    <subcellularLocation>
        <location evidence="1">Membrane</location>
        <topology evidence="1">Multi-pass membrane protein</topology>
    </subcellularLocation>
</comment>
<feature type="transmembrane region" description="Helical" evidence="5">
    <location>
        <begin position="93"/>
        <end position="112"/>
    </location>
</feature>
<feature type="transmembrane region" description="Helical" evidence="5">
    <location>
        <begin position="342"/>
        <end position="363"/>
    </location>
</feature>